<dbReference type="RefSeq" id="WP_010038741.1">
    <property type="nucleotide sequence ID" value="NZ_CP025958.1"/>
</dbReference>
<dbReference type="AlphaFoldDB" id="A0A2Z3HD47"/>
<gene>
    <name evidence="1" type="ORF">C1280_30435</name>
</gene>
<dbReference type="Proteomes" id="UP000245802">
    <property type="component" value="Chromosome"/>
</dbReference>
<dbReference type="KEGG" id="gog:C1280_30435"/>
<reference evidence="1 2" key="1">
    <citation type="submission" date="2018-01" db="EMBL/GenBank/DDBJ databases">
        <title>G. obscuriglobus.</title>
        <authorList>
            <person name="Franke J."/>
            <person name="Blomberg W."/>
            <person name="Selmecki A."/>
        </authorList>
    </citation>
    <scope>NUCLEOTIDE SEQUENCE [LARGE SCALE GENOMIC DNA]</scope>
    <source>
        <strain evidence="1 2">DSM 5831</strain>
    </source>
</reference>
<organism evidence="1 2">
    <name type="scientific">Gemmata obscuriglobus</name>
    <dbReference type="NCBI Taxonomy" id="114"/>
    <lineage>
        <taxon>Bacteria</taxon>
        <taxon>Pseudomonadati</taxon>
        <taxon>Planctomycetota</taxon>
        <taxon>Planctomycetia</taxon>
        <taxon>Gemmatales</taxon>
        <taxon>Gemmataceae</taxon>
        <taxon>Gemmata</taxon>
    </lineage>
</organism>
<accession>A0A2Z3HD47</accession>
<proteinExistence type="predicted"/>
<protein>
    <submittedName>
        <fullName evidence="1">Uncharacterized protein</fullName>
    </submittedName>
</protein>
<evidence type="ECO:0000313" key="1">
    <source>
        <dbReference type="EMBL" id="AWM40885.1"/>
    </source>
</evidence>
<keyword evidence="2" id="KW-1185">Reference proteome</keyword>
<dbReference type="EMBL" id="CP025958">
    <property type="protein sequence ID" value="AWM40885.1"/>
    <property type="molecule type" value="Genomic_DNA"/>
</dbReference>
<sequence length="126" mass="13931">MTPDECKQLVSTINDRVTQLLEPYGIAVSYTTGAGRNIAEFAFRIPASTPADKSQPGKWSELVLYLDAHELQHYVTNAECLDKLPRTWADVIAGYAPELFESAPLPTAAEVDWRPTEMMPEDFGAA</sequence>
<name>A0A2Z3HD47_9BACT</name>
<evidence type="ECO:0000313" key="2">
    <source>
        <dbReference type="Proteomes" id="UP000245802"/>
    </source>
</evidence>